<dbReference type="GO" id="GO:0032222">
    <property type="term" value="P:regulation of synaptic transmission, cholinergic"/>
    <property type="evidence" value="ECO:0007669"/>
    <property type="project" value="InterPro"/>
</dbReference>
<sequence>MQVVFALLFILGCISVANGLRCYACESASTPNCGDPFSSSSLIPTNETAGAGQHKVCMKVKSEIKGAILVVRSGIPITERCIGGGNGCKSVNSITTCCCTSDLCNSALSIQKQSVRFMIMIVSTVVVVYQWMQDI</sequence>
<feature type="chain" id="PRO_5033035013" description="Protein quiver" evidence="3">
    <location>
        <begin position="20"/>
        <end position="135"/>
    </location>
</feature>
<evidence type="ECO:0000313" key="4">
    <source>
        <dbReference type="EMBL" id="CAF3307095.1"/>
    </source>
</evidence>
<dbReference type="InterPro" id="IPR050975">
    <property type="entry name" value="Sleep_regulator"/>
</dbReference>
<evidence type="ECO:0000256" key="3">
    <source>
        <dbReference type="SAM" id="SignalP"/>
    </source>
</evidence>
<proteinExistence type="predicted"/>
<protein>
    <recommendedName>
        <fullName evidence="6">Protein quiver</fullName>
    </recommendedName>
</protein>
<dbReference type="Proteomes" id="UP000663869">
    <property type="component" value="Unassembled WGS sequence"/>
</dbReference>
<organism evidence="4 5">
    <name type="scientific">Rotaria socialis</name>
    <dbReference type="NCBI Taxonomy" id="392032"/>
    <lineage>
        <taxon>Eukaryota</taxon>
        <taxon>Metazoa</taxon>
        <taxon>Spiralia</taxon>
        <taxon>Gnathifera</taxon>
        <taxon>Rotifera</taxon>
        <taxon>Eurotatoria</taxon>
        <taxon>Bdelloidea</taxon>
        <taxon>Philodinida</taxon>
        <taxon>Philodinidae</taxon>
        <taxon>Rotaria</taxon>
    </lineage>
</organism>
<dbReference type="InterPro" id="IPR031424">
    <property type="entry name" value="QVR-like"/>
</dbReference>
<dbReference type="EMBL" id="CAJNYU010000001">
    <property type="protein sequence ID" value="CAF3307095.1"/>
    <property type="molecule type" value="Genomic_DNA"/>
</dbReference>
<name>A0A817T2D8_9BILA</name>
<evidence type="ECO:0000313" key="5">
    <source>
        <dbReference type="Proteomes" id="UP000663869"/>
    </source>
</evidence>
<dbReference type="AlphaFoldDB" id="A0A817T2D8"/>
<keyword evidence="2" id="KW-0325">Glycoprotein</keyword>
<evidence type="ECO:0008006" key="6">
    <source>
        <dbReference type="Google" id="ProtNLM"/>
    </source>
</evidence>
<comment type="caution">
    <text evidence="4">The sequence shown here is derived from an EMBL/GenBank/DDBJ whole genome shotgun (WGS) entry which is preliminary data.</text>
</comment>
<dbReference type="Pfam" id="PF17064">
    <property type="entry name" value="QVR"/>
    <property type="match status" value="1"/>
</dbReference>
<evidence type="ECO:0000256" key="1">
    <source>
        <dbReference type="ARBA" id="ARBA00022729"/>
    </source>
</evidence>
<evidence type="ECO:0000256" key="2">
    <source>
        <dbReference type="ARBA" id="ARBA00023180"/>
    </source>
</evidence>
<keyword evidence="1 3" id="KW-0732">Signal</keyword>
<dbReference type="PANTHER" id="PTHR33562">
    <property type="entry name" value="ATILLA, ISOFORM B-RELATED-RELATED"/>
    <property type="match status" value="1"/>
</dbReference>
<gene>
    <name evidence="4" type="ORF">FME351_LOCUS75</name>
</gene>
<reference evidence="4" key="1">
    <citation type="submission" date="2021-02" db="EMBL/GenBank/DDBJ databases">
        <authorList>
            <person name="Nowell W R."/>
        </authorList>
    </citation>
    <scope>NUCLEOTIDE SEQUENCE</scope>
</reference>
<accession>A0A817T2D8</accession>
<dbReference type="GO" id="GO:0030431">
    <property type="term" value="P:sleep"/>
    <property type="evidence" value="ECO:0007669"/>
    <property type="project" value="InterPro"/>
</dbReference>
<feature type="signal peptide" evidence="3">
    <location>
        <begin position="1"/>
        <end position="19"/>
    </location>
</feature>